<dbReference type="InterPro" id="IPR051170">
    <property type="entry name" value="Neural/epithelial_adhesion"/>
</dbReference>
<dbReference type="SMART" id="SM00408">
    <property type="entry name" value="IGc2"/>
    <property type="match status" value="3"/>
</dbReference>
<dbReference type="EMBL" id="CAXLJM020000020">
    <property type="protein sequence ID" value="CAL8087122.1"/>
    <property type="molecule type" value="Genomic_DNA"/>
</dbReference>
<dbReference type="Gene3D" id="2.60.40.10">
    <property type="entry name" value="Immunoglobulins"/>
    <property type="match status" value="3"/>
</dbReference>
<dbReference type="InterPro" id="IPR036179">
    <property type="entry name" value="Ig-like_dom_sf"/>
</dbReference>
<protein>
    <recommendedName>
        <fullName evidence="6">Ig-like domain-containing protein</fullName>
    </recommendedName>
</protein>
<evidence type="ECO:0000256" key="3">
    <source>
        <dbReference type="ARBA" id="ARBA00023157"/>
    </source>
</evidence>
<dbReference type="SMART" id="SM00409">
    <property type="entry name" value="IG"/>
    <property type="match status" value="3"/>
</dbReference>
<name>A0ABP1Q2W3_9HEXA</name>
<comment type="caution">
    <text evidence="7">The sequence shown here is derived from an EMBL/GenBank/DDBJ whole genome shotgun (WGS) entry which is preliminary data.</text>
</comment>
<feature type="domain" description="Ig-like" evidence="6">
    <location>
        <begin position="227"/>
        <end position="318"/>
    </location>
</feature>
<feature type="compositionally biased region" description="Low complexity" evidence="5">
    <location>
        <begin position="48"/>
        <end position="58"/>
    </location>
</feature>
<dbReference type="Proteomes" id="UP001642540">
    <property type="component" value="Unassembled WGS sequence"/>
</dbReference>
<dbReference type="InterPro" id="IPR013783">
    <property type="entry name" value="Ig-like_fold"/>
</dbReference>
<dbReference type="PANTHER" id="PTHR12231:SF157">
    <property type="entry name" value="DPR-INTERACTING PROTEIN EPSILON-RELATED"/>
    <property type="match status" value="1"/>
</dbReference>
<keyword evidence="8" id="KW-1185">Reference proteome</keyword>
<feature type="compositionally biased region" description="Low complexity" evidence="5">
    <location>
        <begin position="15"/>
        <end position="32"/>
    </location>
</feature>
<feature type="compositionally biased region" description="Low complexity" evidence="5">
    <location>
        <begin position="495"/>
        <end position="510"/>
    </location>
</feature>
<dbReference type="PANTHER" id="PTHR12231">
    <property type="entry name" value="CTX-RELATED TYPE I TRANSMEMBRANE PROTEIN"/>
    <property type="match status" value="1"/>
</dbReference>
<keyword evidence="3" id="KW-1015">Disulfide bond</keyword>
<gene>
    <name evidence="7" type="ORF">ODALV1_LOCUS6639</name>
</gene>
<keyword evidence="4" id="KW-0393">Immunoglobulin domain</keyword>
<sequence length="539" mass="58967">MQATSHLFSVSSTSSSMASSASSSAGAAGVEISSRHQRRTQRRKGGMSQHNQQHHSSSLRSDQMSGGNCKLGSNSLLYSSSYKSNFNSRSSGGSSFLTTLLTTTFLLLSLCVGHTISGGASVDEPEFAEPIENITVPAGREVKLACSVKNLGPHKVAWIHFEGSAILTVQTHVITRNTRIKVTHDKHRTWYLHIEDVHQSDAGRYMCQINTETAKTQFGYLHVVVPPNIDDSMSSSDVIVRENSNVSLSCHATGSPEPEVKWRREDNGEIRINRTYSVTEWYGESLDLTRISRLDMGVYMCIASNGVPPAVSKLIKVSVDFPPMLWIPHQLIGVPQGLTVTLECTTEAHPASLNYWTREEGHMIHDSRKYRSANDVGSPQYKTHMKLTIYDIQPKDFGTYKCVAKNPRGETEGQIRLYESAPPTTTTIPTTTTKMSYRRQKDQKDSSASNRNPSSLAIGFGEKGGEFSSNLNTVDKSQIRSTKSTSKGGGGLGSTGSSEWPEGSSPSSSGKARCALEQPLTIIITSCLIIFPRLVLLIK</sequence>
<dbReference type="InterPro" id="IPR013098">
    <property type="entry name" value="Ig_I-set"/>
</dbReference>
<evidence type="ECO:0000259" key="6">
    <source>
        <dbReference type="PROSITE" id="PS50835"/>
    </source>
</evidence>
<accession>A0ABP1Q2W3</accession>
<feature type="domain" description="Ig-like" evidence="6">
    <location>
        <begin position="125"/>
        <end position="217"/>
    </location>
</feature>
<feature type="region of interest" description="Disordered" evidence="5">
    <location>
        <begin position="15"/>
        <end position="65"/>
    </location>
</feature>
<keyword evidence="1" id="KW-0732">Signal</keyword>
<evidence type="ECO:0000313" key="7">
    <source>
        <dbReference type="EMBL" id="CAL8087122.1"/>
    </source>
</evidence>
<evidence type="ECO:0000256" key="2">
    <source>
        <dbReference type="ARBA" id="ARBA00022737"/>
    </source>
</evidence>
<dbReference type="InterPro" id="IPR003599">
    <property type="entry name" value="Ig_sub"/>
</dbReference>
<feature type="compositionally biased region" description="Polar residues" evidence="5">
    <location>
        <begin position="467"/>
        <end position="480"/>
    </location>
</feature>
<reference evidence="7 8" key="1">
    <citation type="submission" date="2024-08" db="EMBL/GenBank/DDBJ databases">
        <authorList>
            <person name="Cucini C."/>
            <person name="Frati F."/>
        </authorList>
    </citation>
    <scope>NUCLEOTIDE SEQUENCE [LARGE SCALE GENOMIC DNA]</scope>
</reference>
<feature type="compositionally biased region" description="Low complexity" evidence="5">
    <location>
        <begin position="422"/>
        <end position="433"/>
    </location>
</feature>
<evidence type="ECO:0000256" key="4">
    <source>
        <dbReference type="ARBA" id="ARBA00023319"/>
    </source>
</evidence>
<feature type="compositionally biased region" description="Polar residues" evidence="5">
    <location>
        <begin position="446"/>
        <end position="455"/>
    </location>
</feature>
<proteinExistence type="predicted"/>
<dbReference type="InterPro" id="IPR003598">
    <property type="entry name" value="Ig_sub2"/>
</dbReference>
<evidence type="ECO:0000313" key="8">
    <source>
        <dbReference type="Proteomes" id="UP001642540"/>
    </source>
</evidence>
<feature type="compositionally biased region" description="Basic residues" evidence="5">
    <location>
        <begin position="35"/>
        <end position="45"/>
    </location>
</feature>
<evidence type="ECO:0000256" key="1">
    <source>
        <dbReference type="ARBA" id="ARBA00022729"/>
    </source>
</evidence>
<organism evidence="7 8">
    <name type="scientific">Orchesella dallaii</name>
    <dbReference type="NCBI Taxonomy" id="48710"/>
    <lineage>
        <taxon>Eukaryota</taxon>
        <taxon>Metazoa</taxon>
        <taxon>Ecdysozoa</taxon>
        <taxon>Arthropoda</taxon>
        <taxon>Hexapoda</taxon>
        <taxon>Collembola</taxon>
        <taxon>Entomobryomorpha</taxon>
        <taxon>Entomobryoidea</taxon>
        <taxon>Orchesellidae</taxon>
        <taxon>Orchesellinae</taxon>
        <taxon>Orchesella</taxon>
    </lineage>
</organism>
<dbReference type="Pfam" id="PF07679">
    <property type="entry name" value="I-set"/>
    <property type="match status" value="1"/>
</dbReference>
<dbReference type="Pfam" id="PF13927">
    <property type="entry name" value="Ig_3"/>
    <property type="match status" value="2"/>
</dbReference>
<dbReference type="InterPro" id="IPR007110">
    <property type="entry name" value="Ig-like_dom"/>
</dbReference>
<feature type="region of interest" description="Disordered" evidence="5">
    <location>
        <begin position="420"/>
        <end position="511"/>
    </location>
</feature>
<dbReference type="SUPFAM" id="SSF48726">
    <property type="entry name" value="Immunoglobulin"/>
    <property type="match status" value="3"/>
</dbReference>
<dbReference type="PROSITE" id="PS50835">
    <property type="entry name" value="IG_LIKE"/>
    <property type="match status" value="3"/>
</dbReference>
<feature type="domain" description="Ig-like" evidence="6">
    <location>
        <begin position="322"/>
        <end position="418"/>
    </location>
</feature>
<evidence type="ECO:0000256" key="5">
    <source>
        <dbReference type="SAM" id="MobiDB-lite"/>
    </source>
</evidence>
<keyword evidence="2" id="KW-0677">Repeat</keyword>